<sequence>MDDEPAPVFAPRIKESLLQRMQDNLFVPIAYPIRPLYRNPLGQEDNLKCFPEAPQCFSDYCFSLGQLPRLHTQRPQHSIRAILTVGCYAVGLKSLVDGRSMLGQKMMYCRCLFQGVAVSAMFFDQFTRKSKSDR</sequence>
<keyword evidence="2" id="KW-0812">Transmembrane</keyword>
<accession>A0A5E4MKL4</accession>
<name>A0A5E4MKL4_9HEMI</name>
<evidence type="ECO:0000256" key="2">
    <source>
        <dbReference type="ARBA" id="ARBA00022692"/>
    </source>
</evidence>
<dbReference type="Proteomes" id="UP000325440">
    <property type="component" value="Unassembled WGS sequence"/>
</dbReference>
<feature type="domain" description="HIG1" evidence="5">
    <location>
        <begin position="82"/>
        <end position="121"/>
    </location>
</feature>
<dbReference type="AlphaFoldDB" id="A0A5E4MKL4"/>
<proteinExistence type="predicted"/>
<organism evidence="6 7">
    <name type="scientific">Cinara cedri</name>
    <dbReference type="NCBI Taxonomy" id="506608"/>
    <lineage>
        <taxon>Eukaryota</taxon>
        <taxon>Metazoa</taxon>
        <taxon>Ecdysozoa</taxon>
        <taxon>Arthropoda</taxon>
        <taxon>Hexapoda</taxon>
        <taxon>Insecta</taxon>
        <taxon>Pterygota</taxon>
        <taxon>Neoptera</taxon>
        <taxon>Paraneoptera</taxon>
        <taxon>Hemiptera</taxon>
        <taxon>Sternorrhyncha</taxon>
        <taxon>Aphidomorpha</taxon>
        <taxon>Aphidoidea</taxon>
        <taxon>Aphididae</taxon>
        <taxon>Lachninae</taxon>
        <taxon>Cinara</taxon>
    </lineage>
</organism>
<protein>
    <submittedName>
        <fullName evidence="6">Hypoxia induced protein, domain</fullName>
    </submittedName>
</protein>
<keyword evidence="4" id="KW-0472">Membrane</keyword>
<evidence type="ECO:0000313" key="6">
    <source>
        <dbReference type="EMBL" id="VVC31932.1"/>
    </source>
</evidence>
<gene>
    <name evidence="6" type="ORF">CINCED_3A002311</name>
</gene>
<evidence type="ECO:0000256" key="4">
    <source>
        <dbReference type="ARBA" id="ARBA00023136"/>
    </source>
</evidence>
<evidence type="ECO:0000259" key="5">
    <source>
        <dbReference type="Pfam" id="PF04588"/>
    </source>
</evidence>
<evidence type="ECO:0000256" key="1">
    <source>
        <dbReference type="ARBA" id="ARBA00004173"/>
    </source>
</evidence>
<dbReference type="OrthoDB" id="6604018at2759"/>
<keyword evidence="7" id="KW-1185">Reference proteome</keyword>
<dbReference type="EMBL" id="CABPRJ010000952">
    <property type="protein sequence ID" value="VVC31932.1"/>
    <property type="molecule type" value="Genomic_DNA"/>
</dbReference>
<reference evidence="6 7" key="1">
    <citation type="submission" date="2019-08" db="EMBL/GenBank/DDBJ databases">
        <authorList>
            <person name="Alioto T."/>
            <person name="Alioto T."/>
            <person name="Gomez Garrido J."/>
        </authorList>
    </citation>
    <scope>NUCLEOTIDE SEQUENCE [LARGE SCALE GENOMIC DNA]</scope>
</reference>
<dbReference type="Pfam" id="PF04588">
    <property type="entry name" value="HIG_1_N"/>
    <property type="match status" value="1"/>
</dbReference>
<keyword evidence="3" id="KW-1133">Transmembrane helix</keyword>
<dbReference type="InterPro" id="IPR007667">
    <property type="entry name" value="Hypoxia_induced_domain"/>
</dbReference>
<comment type="subcellular location">
    <subcellularLocation>
        <location evidence="1">Mitochondrion</location>
    </subcellularLocation>
</comment>
<evidence type="ECO:0000313" key="7">
    <source>
        <dbReference type="Proteomes" id="UP000325440"/>
    </source>
</evidence>
<evidence type="ECO:0000256" key="3">
    <source>
        <dbReference type="ARBA" id="ARBA00022989"/>
    </source>
</evidence>
<dbReference type="GO" id="GO:0005739">
    <property type="term" value="C:mitochondrion"/>
    <property type="evidence" value="ECO:0007669"/>
    <property type="project" value="UniProtKB-SubCell"/>
</dbReference>